<comment type="caution">
    <text evidence="14">The sequence shown here is derived from an EMBL/GenBank/DDBJ whole genome shotgun (WGS) entry which is preliminary data.</text>
</comment>
<evidence type="ECO:0000256" key="8">
    <source>
        <dbReference type="ARBA" id="ARBA00022840"/>
    </source>
</evidence>
<keyword evidence="7 14" id="KW-0418">Kinase</keyword>
<protein>
    <recommendedName>
        <fullName evidence="2">Serine/threonine-protein kinase PknB</fullName>
        <ecNumber evidence="1">2.7.11.1</ecNumber>
    </recommendedName>
</protein>
<dbReference type="SMART" id="SM00220">
    <property type="entry name" value="S_TKc"/>
    <property type="match status" value="1"/>
</dbReference>
<evidence type="ECO:0000256" key="4">
    <source>
        <dbReference type="ARBA" id="ARBA00022679"/>
    </source>
</evidence>
<keyword evidence="15" id="KW-1185">Reference proteome</keyword>
<dbReference type="EC" id="2.7.11.1" evidence="1"/>
<comment type="catalytic activity">
    <reaction evidence="10">
        <text>L-seryl-[protein] + ATP = O-phospho-L-seryl-[protein] + ADP + H(+)</text>
        <dbReference type="Rhea" id="RHEA:17989"/>
        <dbReference type="Rhea" id="RHEA-COMP:9863"/>
        <dbReference type="Rhea" id="RHEA-COMP:11604"/>
        <dbReference type="ChEBI" id="CHEBI:15378"/>
        <dbReference type="ChEBI" id="CHEBI:29999"/>
        <dbReference type="ChEBI" id="CHEBI:30616"/>
        <dbReference type="ChEBI" id="CHEBI:83421"/>
        <dbReference type="ChEBI" id="CHEBI:456216"/>
        <dbReference type="EC" id="2.7.11.1"/>
    </reaction>
</comment>
<keyword evidence="6" id="KW-0547">Nucleotide-binding</keyword>
<keyword evidence="11" id="KW-1133">Transmembrane helix</keyword>
<dbReference type="PROSITE" id="PS50011">
    <property type="entry name" value="PROTEIN_KINASE_DOM"/>
    <property type="match status" value="1"/>
</dbReference>
<evidence type="ECO:0000256" key="11">
    <source>
        <dbReference type="SAM" id="Phobius"/>
    </source>
</evidence>
<comment type="catalytic activity">
    <reaction evidence="9">
        <text>L-threonyl-[protein] + ATP = O-phospho-L-threonyl-[protein] + ADP + H(+)</text>
        <dbReference type="Rhea" id="RHEA:46608"/>
        <dbReference type="Rhea" id="RHEA-COMP:11060"/>
        <dbReference type="Rhea" id="RHEA-COMP:11605"/>
        <dbReference type="ChEBI" id="CHEBI:15378"/>
        <dbReference type="ChEBI" id="CHEBI:30013"/>
        <dbReference type="ChEBI" id="CHEBI:30616"/>
        <dbReference type="ChEBI" id="CHEBI:61977"/>
        <dbReference type="ChEBI" id="CHEBI:456216"/>
        <dbReference type="EC" id="2.7.11.1"/>
    </reaction>
</comment>
<evidence type="ECO:0000259" key="13">
    <source>
        <dbReference type="PROSITE" id="PS51178"/>
    </source>
</evidence>
<feature type="domain" description="PASTA" evidence="13">
    <location>
        <begin position="539"/>
        <end position="612"/>
    </location>
</feature>
<dbReference type="RefSeq" id="WP_255064753.1">
    <property type="nucleotide sequence ID" value="NZ_JANDBD010000018.1"/>
</dbReference>
<evidence type="ECO:0000256" key="6">
    <source>
        <dbReference type="ARBA" id="ARBA00022741"/>
    </source>
</evidence>
<dbReference type="PROSITE" id="PS51178">
    <property type="entry name" value="PASTA"/>
    <property type="match status" value="4"/>
</dbReference>
<keyword evidence="4" id="KW-0808">Transferase</keyword>
<dbReference type="PANTHER" id="PTHR43289">
    <property type="entry name" value="MITOGEN-ACTIVATED PROTEIN KINASE KINASE KINASE 20-RELATED"/>
    <property type="match status" value="1"/>
</dbReference>
<dbReference type="InterPro" id="IPR011009">
    <property type="entry name" value="Kinase-like_dom_sf"/>
</dbReference>
<accession>A0ABT1MBU3</accession>
<keyword evidence="11" id="KW-0472">Membrane</keyword>
<evidence type="ECO:0000256" key="9">
    <source>
        <dbReference type="ARBA" id="ARBA00047899"/>
    </source>
</evidence>
<dbReference type="CDD" id="cd14014">
    <property type="entry name" value="STKc_PknB_like"/>
    <property type="match status" value="1"/>
</dbReference>
<dbReference type="NCBIfam" id="NF033483">
    <property type="entry name" value="PknB_PASTA_kin"/>
    <property type="match status" value="1"/>
</dbReference>
<keyword evidence="11" id="KW-0812">Transmembrane</keyword>
<feature type="domain" description="Protein kinase" evidence="12">
    <location>
        <begin position="11"/>
        <end position="273"/>
    </location>
</feature>
<dbReference type="SMART" id="SM00740">
    <property type="entry name" value="PASTA"/>
    <property type="match status" value="4"/>
</dbReference>
<feature type="domain" description="PASTA" evidence="13">
    <location>
        <begin position="337"/>
        <end position="403"/>
    </location>
</feature>
<sequence>MSSPRRLADRYELGDIAGFGGMAEVFRARDVRLHRDVAVKLLRADLARDPQFHARFRREAKNSAALNHPAIVAVHDTGETGEPEGSRPFMVMEFIDGVTLRDVVNAEGRIAVRRAIEIVADVCQALAFSHRHGIVHRDIKPANIMLTADGAVKVMDFGIAKAVTDSGNLTQTAAILGTAHYLSPEQAHGEDVDGRSDIYSLGCVLYELLTGEPPFTGDSPVSVAYQHVRKDPQPPSRRTDGLSADVDAVVLKALAKNPDNRYRTATEMRDDLLRVYAGQTPEAPKVYSDVDHASLIDTLPRHRAREAPPAARKRWLAIIATIAVIAVAAVIAVRVVNGGDVRIPELRSQTEQEAVASLQALGFRTTTSDATDAQIDLGRVVGTDPPADTVADRDDTVTVKVSIGPEQKRVPVVRDLTPDAAERALKAAGFTEIRQTTGVSEPQDVGKVTGTVPEADSLSAVTNPVTIVVGGGPGAAAVPDVARQTYDSALRVLQVAGFTKVVRVDADSPAPIGEVVATNPPAGQTVPFDSVVQVQVSMGNQFVMPPLVGLFWDDNSTSSAISQLKALGWNGTMFRSADTPDSGQRTNAVVIQNPAPGTPFAKNGTITLSFAS</sequence>
<feature type="domain" description="PASTA" evidence="13">
    <location>
        <begin position="472"/>
        <end position="538"/>
    </location>
</feature>
<evidence type="ECO:0000256" key="3">
    <source>
        <dbReference type="ARBA" id="ARBA00022527"/>
    </source>
</evidence>
<dbReference type="Pfam" id="PF00069">
    <property type="entry name" value="Pkinase"/>
    <property type="match status" value="1"/>
</dbReference>
<dbReference type="Gene3D" id="3.30.200.20">
    <property type="entry name" value="Phosphorylase Kinase, domain 1"/>
    <property type="match status" value="1"/>
</dbReference>
<dbReference type="Gene3D" id="1.10.510.10">
    <property type="entry name" value="Transferase(Phosphotransferase) domain 1"/>
    <property type="match status" value="1"/>
</dbReference>
<dbReference type="Proteomes" id="UP001651690">
    <property type="component" value="Unassembled WGS sequence"/>
</dbReference>
<evidence type="ECO:0000313" key="14">
    <source>
        <dbReference type="EMBL" id="MCP9276639.1"/>
    </source>
</evidence>
<dbReference type="InterPro" id="IPR008271">
    <property type="entry name" value="Ser/Thr_kinase_AS"/>
</dbReference>
<dbReference type="PROSITE" id="PS00108">
    <property type="entry name" value="PROTEIN_KINASE_ST"/>
    <property type="match status" value="1"/>
</dbReference>
<dbReference type="PANTHER" id="PTHR43289:SF6">
    <property type="entry name" value="SERINE_THREONINE-PROTEIN KINASE NEKL-3"/>
    <property type="match status" value="1"/>
</dbReference>
<proteinExistence type="predicted"/>
<evidence type="ECO:0000256" key="10">
    <source>
        <dbReference type="ARBA" id="ARBA00048679"/>
    </source>
</evidence>
<keyword evidence="5" id="KW-0677">Repeat</keyword>
<dbReference type="SUPFAM" id="SSF56112">
    <property type="entry name" value="Protein kinase-like (PK-like)"/>
    <property type="match status" value="1"/>
</dbReference>
<keyword evidence="8" id="KW-0067">ATP-binding</keyword>
<dbReference type="CDD" id="cd06577">
    <property type="entry name" value="PASTA_pknB"/>
    <property type="match status" value="4"/>
</dbReference>
<dbReference type="EMBL" id="JANDBD010000018">
    <property type="protein sequence ID" value="MCP9276639.1"/>
    <property type="molecule type" value="Genomic_DNA"/>
</dbReference>
<gene>
    <name evidence="14" type="primary">pknB</name>
    <name evidence="14" type="ORF">NM203_31090</name>
</gene>
<evidence type="ECO:0000256" key="5">
    <source>
        <dbReference type="ARBA" id="ARBA00022737"/>
    </source>
</evidence>
<dbReference type="InterPro" id="IPR005543">
    <property type="entry name" value="PASTA_dom"/>
</dbReference>
<keyword evidence="3" id="KW-0723">Serine/threonine-protein kinase</keyword>
<evidence type="ECO:0000256" key="7">
    <source>
        <dbReference type="ARBA" id="ARBA00022777"/>
    </source>
</evidence>
<evidence type="ECO:0000259" key="12">
    <source>
        <dbReference type="PROSITE" id="PS50011"/>
    </source>
</evidence>
<feature type="transmembrane region" description="Helical" evidence="11">
    <location>
        <begin position="315"/>
        <end position="336"/>
    </location>
</feature>
<name>A0ABT1MBU3_9MYCO</name>
<dbReference type="Pfam" id="PF03793">
    <property type="entry name" value="PASTA"/>
    <property type="match status" value="4"/>
</dbReference>
<dbReference type="InterPro" id="IPR000719">
    <property type="entry name" value="Prot_kinase_dom"/>
</dbReference>
<reference evidence="14 15" key="1">
    <citation type="submission" date="2022-06" db="EMBL/GenBank/DDBJ databases">
        <title>Mycolicibacterium sp. CAU 1645 isolated from seawater.</title>
        <authorList>
            <person name="Kim W."/>
        </authorList>
    </citation>
    <scope>NUCLEOTIDE SEQUENCE [LARGE SCALE GENOMIC DNA]</scope>
    <source>
        <strain evidence="14 15">CAU 1645</strain>
    </source>
</reference>
<feature type="domain" description="PASTA" evidence="13">
    <location>
        <begin position="404"/>
        <end position="471"/>
    </location>
</feature>
<dbReference type="GO" id="GO:0016301">
    <property type="term" value="F:kinase activity"/>
    <property type="evidence" value="ECO:0007669"/>
    <property type="project" value="UniProtKB-KW"/>
</dbReference>
<evidence type="ECO:0000256" key="2">
    <source>
        <dbReference type="ARBA" id="ARBA00014672"/>
    </source>
</evidence>
<dbReference type="Gene3D" id="3.30.10.20">
    <property type="match status" value="4"/>
</dbReference>
<organism evidence="14 15">
    <name type="scientific">Mycolicibacterium arenosum</name>
    <dbReference type="NCBI Taxonomy" id="2952157"/>
    <lineage>
        <taxon>Bacteria</taxon>
        <taxon>Bacillati</taxon>
        <taxon>Actinomycetota</taxon>
        <taxon>Actinomycetes</taxon>
        <taxon>Mycobacteriales</taxon>
        <taxon>Mycobacteriaceae</taxon>
        <taxon>Mycolicibacterium</taxon>
    </lineage>
</organism>
<evidence type="ECO:0000313" key="15">
    <source>
        <dbReference type="Proteomes" id="UP001651690"/>
    </source>
</evidence>
<evidence type="ECO:0000256" key="1">
    <source>
        <dbReference type="ARBA" id="ARBA00012513"/>
    </source>
</evidence>